<feature type="domain" description="Peptidase M20 dimerisation" evidence="4">
    <location>
        <begin position="240"/>
        <end position="335"/>
    </location>
</feature>
<feature type="binding site" evidence="3">
    <location>
        <position position="218"/>
    </location>
    <ligand>
        <name>Zn(2+)</name>
        <dbReference type="ChEBI" id="CHEBI:29105"/>
        <label>1</label>
    </ligand>
</feature>
<dbReference type="AlphaFoldDB" id="G0EU50"/>
<keyword evidence="3" id="KW-0862">Zinc</keyword>
<evidence type="ECO:0000313" key="6">
    <source>
        <dbReference type="Proteomes" id="UP000006798"/>
    </source>
</evidence>
<feature type="binding site" evidence="3">
    <location>
        <position position="410"/>
    </location>
    <ligand>
        <name>Zn(2+)</name>
        <dbReference type="ChEBI" id="CHEBI:29105"/>
        <label>2</label>
    </ligand>
</feature>
<evidence type="ECO:0000313" key="5">
    <source>
        <dbReference type="EMBL" id="AEI76857.1"/>
    </source>
</evidence>
<dbReference type="InterPro" id="IPR002933">
    <property type="entry name" value="Peptidase_M20"/>
</dbReference>
<feature type="binding site" evidence="3">
    <location>
        <position position="154"/>
    </location>
    <ligand>
        <name>Zn(2+)</name>
        <dbReference type="ChEBI" id="CHEBI:29105"/>
        <label>2</label>
    </ligand>
</feature>
<dbReference type="Proteomes" id="UP000006798">
    <property type="component" value="Chromosome 1"/>
</dbReference>
<evidence type="ECO:0000256" key="1">
    <source>
        <dbReference type="ARBA" id="ARBA00006153"/>
    </source>
</evidence>
<organism evidence="5 6">
    <name type="scientific">Cupriavidus necator (strain ATCC 43291 / DSM 13513 / CCUG 52238 / LMG 8453 / N-1)</name>
    <name type="common">Ralstonia eutropha</name>
    <dbReference type="NCBI Taxonomy" id="1042878"/>
    <lineage>
        <taxon>Bacteria</taxon>
        <taxon>Pseudomonadati</taxon>
        <taxon>Pseudomonadota</taxon>
        <taxon>Betaproteobacteria</taxon>
        <taxon>Burkholderiales</taxon>
        <taxon>Burkholderiaceae</taxon>
        <taxon>Cupriavidus</taxon>
    </lineage>
</organism>
<dbReference type="PIRSF" id="PIRSF001235">
    <property type="entry name" value="Amidase_carbamoylase"/>
    <property type="match status" value="1"/>
</dbReference>
<dbReference type="GO" id="GO:0046872">
    <property type="term" value="F:metal ion binding"/>
    <property type="evidence" value="ECO:0007669"/>
    <property type="project" value="UniProtKB-KW"/>
</dbReference>
<dbReference type="InterPro" id="IPR036264">
    <property type="entry name" value="Bact_exopeptidase_dim_dom"/>
</dbReference>
<keyword evidence="2 5" id="KW-0378">Hydrolase</keyword>
<evidence type="ECO:0000256" key="2">
    <source>
        <dbReference type="ARBA" id="ARBA00022801"/>
    </source>
</evidence>
<dbReference type="Pfam" id="PF01546">
    <property type="entry name" value="Peptidase_M20"/>
    <property type="match status" value="1"/>
</dbReference>
<dbReference type="PANTHER" id="PTHR32494:SF5">
    <property type="entry name" value="ALLANTOATE AMIDOHYDROLASE"/>
    <property type="match status" value="1"/>
</dbReference>
<dbReference type="EMBL" id="CP002877">
    <property type="protein sequence ID" value="AEI76857.1"/>
    <property type="molecule type" value="Genomic_DNA"/>
</dbReference>
<evidence type="ECO:0000259" key="4">
    <source>
        <dbReference type="Pfam" id="PF07687"/>
    </source>
</evidence>
<sequence length="437" mass="46253">MVVCFLLNLLPFPLPPPHPQPDMDQLHLPRINGARLWQSLMDLAAIGATPRGGVCRIALTEADRKGRDLVVQWCREAGLDVRVDEIGNVFARRAGSDPDARAVATGSHIDTQPSGGKFDGNFGVLAGLEVMRTLDDLGIVTRAPLEVAFWTNEEGTRFTPVMMGSGVFAGEFDAAFARAQADVDGVSVGDALAAIGYRGAQPAGAVPGGMFAAYFEAHIEQGPVLEAAGLPIGVVSGALGQQWYDVTVTGMDAHAGPTPLALRHDAMLAAARMVEAVNQIARDEAPHGRGTVGYLQVTPNSRNVIPGRVDFSVDFRNLSQAGLDRMHAAMQAAFEGIALAAGVEVEIRQVVKFEPCVFAPECVDSVRRAASVLGLPHMDVVSGAGHDAVYVARRAPTGMIFVPCKDGISHNELEDALPEHIEAGANVLLQAMLAHAR</sequence>
<proteinExistence type="inferred from homology"/>
<dbReference type="GO" id="GO:0016813">
    <property type="term" value="F:hydrolase activity, acting on carbon-nitrogen (but not peptide) bonds, in linear amidines"/>
    <property type="evidence" value="ECO:0007669"/>
    <property type="project" value="InterPro"/>
</dbReference>
<dbReference type="HOGENOM" id="CLU_024588_2_1_4"/>
<accession>G0EU50</accession>
<dbReference type="GO" id="GO:0050538">
    <property type="term" value="F:N-carbamoyl-L-amino-acid hydrolase activity"/>
    <property type="evidence" value="ECO:0007669"/>
    <property type="project" value="UniProtKB-EC"/>
</dbReference>
<feature type="binding site" evidence="3">
    <location>
        <position position="119"/>
    </location>
    <ligand>
        <name>Zn(2+)</name>
        <dbReference type="ChEBI" id="CHEBI:29105"/>
        <label>2</label>
    </ligand>
</feature>
<gene>
    <name evidence="5" type="primary">amaB2</name>
    <name evidence="5" type="ordered locus">CNE_1c15110</name>
</gene>
<dbReference type="Gene3D" id="3.40.630.10">
    <property type="entry name" value="Zn peptidases"/>
    <property type="match status" value="1"/>
</dbReference>
<dbReference type="SUPFAM" id="SSF55031">
    <property type="entry name" value="Bacterial exopeptidase dimerisation domain"/>
    <property type="match status" value="1"/>
</dbReference>
<dbReference type="NCBIfam" id="NF006769">
    <property type="entry name" value="PRK09290.1-3"/>
    <property type="match status" value="1"/>
</dbReference>
<dbReference type="NCBIfam" id="NF009527">
    <property type="entry name" value="PRK12891.1"/>
    <property type="match status" value="1"/>
</dbReference>
<dbReference type="SUPFAM" id="SSF53187">
    <property type="entry name" value="Zn-dependent exopeptidases"/>
    <property type="match status" value="1"/>
</dbReference>
<keyword evidence="3" id="KW-0479">Metal-binding</keyword>
<comment type="cofactor">
    <cofactor evidence="3">
        <name>Zn(2+)</name>
        <dbReference type="ChEBI" id="CHEBI:29105"/>
    </cofactor>
    <text evidence="3">Binds 2 Zn(2+) ions per subunit.</text>
</comment>
<protein>
    <submittedName>
        <fullName evidence="5">N-carbamoyl-L-amino acid hydrolase AmaB</fullName>
        <ecNumber evidence="5">3.5.1.87</ecNumber>
    </submittedName>
</protein>
<feature type="binding site" evidence="3">
    <location>
        <position position="108"/>
    </location>
    <ligand>
        <name>Zn(2+)</name>
        <dbReference type="ChEBI" id="CHEBI:29105"/>
        <label>1</label>
    </ligand>
</feature>
<dbReference type="NCBIfam" id="TIGR01879">
    <property type="entry name" value="hydantase"/>
    <property type="match status" value="1"/>
</dbReference>
<dbReference type="KEGG" id="cnc:CNE_1c15110"/>
<reference evidence="5 6" key="1">
    <citation type="journal article" date="2011" name="J. Bacteriol.">
        <title>Complete genome sequence of the type strain Cupriavidus necator N-1.</title>
        <authorList>
            <person name="Poehlein A."/>
            <person name="Kusian B."/>
            <person name="Friedrich B."/>
            <person name="Daniel R."/>
            <person name="Bowien B."/>
        </authorList>
    </citation>
    <scope>NUCLEOTIDE SEQUENCE [LARGE SCALE GENOMIC DNA]</scope>
    <source>
        <strain evidence="6">ATCC 43291 / DSM 13513 / CCUG 52238 / LMG 8453 / N-1</strain>
    </source>
</reference>
<dbReference type="CDD" id="cd03884">
    <property type="entry name" value="M20_bAS"/>
    <property type="match status" value="1"/>
</dbReference>
<dbReference type="InterPro" id="IPR011650">
    <property type="entry name" value="Peptidase_M20_dimer"/>
</dbReference>
<evidence type="ECO:0000256" key="3">
    <source>
        <dbReference type="PIRSR" id="PIRSR001235-1"/>
    </source>
</evidence>
<dbReference type="Pfam" id="PF07687">
    <property type="entry name" value="M20_dimer"/>
    <property type="match status" value="1"/>
</dbReference>
<name>G0EU50_CUPNN</name>
<dbReference type="EC" id="3.5.1.87" evidence="5"/>
<dbReference type="PANTHER" id="PTHR32494">
    <property type="entry name" value="ALLANTOATE DEIMINASE-RELATED"/>
    <property type="match status" value="1"/>
</dbReference>
<dbReference type="NCBIfam" id="NF006771">
    <property type="entry name" value="PRK09290.1-5"/>
    <property type="match status" value="1"/>
</dbReference>
<feature type="binding site" evidence="3">
    <location>
        <position position="119"/>
    </location>
    <ligand>
        <name>Zn(2+)</name>
        <dbReference type="ChEBI" id="CHEBI:29105"/>
        <label>1</label>
    </ligand>
</feature>
<dbReference type="Gene3D" id="3.30.70.360">
    <property type="match status" value="1"/>
</dbReference>
<comment type="similarity">
    <text evidence="1">Belongs to the peptidase M20 family.</text>
</comment>
<dbReference type="InterPro" id="IPR010158">
    <property type="entry name" value="Amidase_Cbmase"/>
</dbReference>